<accession>A0A6J6E8K0</accession>
<dbReference type="AlphaFoldDB" id="A0A6J6E8K0"/>
<reference evidence="1" key="1">
    <citation type="submission" date="2020-05" db="EMBL/GenBank/DDBJ databases">
        <authorList>
            <person name="Chiriac C."/>
            <person name="Salcher M."/>
            <person name="Ghai R."/>
            <person name="Kavagutti S V."/>
        </authorList>
    </citation>
    <scope>NUCLEOTIDE SEQUENCE</scope>
</reference>
<organism evidence="1">
    <name type="scientific">freshwater metagenome</name>
    <dbReference type="NCBI Taxonomy" id="449393"/>
    <lineage>
        <taxon>unclassified sequences</taxon>
        <taxon>metagenomes</taxon>
        <taxon>ecological metagenomes</taxon>
    </lineage>
</organism>
<gene>
    <name evidence="1" type="ORF">UFOPK1747_00059</name>
</gene>
<proteinExistence type="predicted"/>
<dbReference type="EMBL" id="CAEZTV010000003">
    <property type="protein sequence ID" value="CAB4572631.1"/>
    <property type="molecule type" value="Genomic_DNA"/>
</dbReference>
<sequence>MPTILALPYLSAITPPNGAIIKKQAAVEPSAIPSKFAEPVGRANTPKAIAIGPRPFP</sequence>
<protein>
    <submittedName>
        <fullName evidence="1">Unannotated protein</fullName>
    </submittedName>
</protein>
<name>A0A6J6E8K0_9ZZZZ</name>
<evidence type="ECO:0000313" key="1">
    <source>
        <dbReference type="EMBL" id="CAB4572631.1"/>
    </source>
</evidence>